<proteinExistence type="predicted"/>
<dbReference type="Proteomes" id="UP000831701">
    <property type="component" value="Chromosome 23"/>
</dbReference>
<accession>A0ACB8V9Z0</accession>
<sequence>MQQHEAHFATAATEIQQATITQAAGLAALTSQVQQLMAAFTAATAAASPPPPPAPAPAPAPPGPVPEPRVGSPERYAGDPGSCNPFIMNCSILYALQPQTFSSEGARVAFAINHLTGRARQSSSFRPSPPAATEGAPSNSHTRDSRDSAQPLYCGQAGHFVSRCRAKGRTHQ</sequence>
<protein>
    <submittedName>
        <fullName evidence="1">Uncharacterized protein</fullName>
    </submittedName>
</protein>
<dbReference type="EMBL" id="CM041553">
    <property type="protein sequence ID" value="KAI3352330.1"/>
    <property type="molecule type" value="Genomic_DNA"/>
</dbReference>
<name>A0ACB8V9Z0_9TELE</name>
<organism evidence="1 2">
    <name type="scientific">Scortum barcoo</name>
    <name type="common">barcoo grunter</name>
    <dbReference type="NCBI Taxonomy" id="214431"/>
    <lineage>
        <taxon>Eukaryota</taxon>
        <taxon>Metazoa</taxon>
        <taxon>Chordata</taxon>
        <taxon>Craniata</taxon>
        <taxon>Vertebrata</taxon>
        <taxon>Euteleostomi</taxon>
        <taxon>Actinopterygii</taxon>
        <taxon>Neopterygii</taxon>
        <taxon>Teleostei</taxon>
        <taxon>Neoteleostei</taxon>
        <taxon>Acanthomorphata</taxon>
        <taxon>Eupercaria</taxon>
        <taxon>Centrarchiformes</taxon>
        <taxon>Terapontoidei</taxon>
        <taxon>Terapontidae</taxon>
        <taxon>Scortum</taxon>
    </lineage>
</organism>
<gene>
    <name evidence="1" type="ORF">L3Q82_005296</name>
</gene>
<evidence type="ECO:0000313" key="2">
    <source>
        <dbReference type="Proteomes" id="UP000831701"/>
    </source>
</evidence>
<evidence type="ECO:0000313" key="1">
    <source>
        <dbReference type="EMBL" id="KAI3352330.1"/>
    </source>
</evidence>
<comment type="caution">
    <text evidence="1">The sequence shown here is derived from an EMBL/GenBank/DDBJ whole genome shotgun (WGS) entry which is preliminary data.</text>
</comment>
<keyword evidence="2" id="KW-1185">Reference proteome</keyword>
<reference evidence="1" key="1">
    <citation type="submission" date="2022-04" db="EMBL/GenBank/DDBJ databases">
        <title>Jade perch genome.</title>
        <authorList>
            <person name="Chao B."/>
        </authorList>
    </citation>
    <scope>NUCLEOTIDE SEQUENCE</scope>
    <source>
        <strain evidence="1">CB-2022</strain>
    </source>
</reference>